<sequence length="138" mass="16005">MPWSLKKSLNLIGRGQEPLSFALAASPVLCRSTSYVSDLNICKFASIPYRTEDDARWARTDEDDRDPEDVLREQTELCLPCCHHTPDNHPGMDDAPLDEKARYALEAYSNSFDEYRVLKRRLSTLTHSPKRFEHRFME</sequence>
<reference evidence="1 2" key="1">
    <citation type="submission" date="2018-02" db="EMBL/GenBank/DDBJ databases">
        <title>The genomes of Aspergillus section Nigri reveals drivers in fungal speciation.</title>
        <authorList>
            <consortium name="DOE Joint Genome Institute"/>
            <person name="Vesth T.C."/>
            <person name="Nybo J."/>
            <person name="Theobald S."/>
            <person name="Brandl J."/>
            <person name="Frisvad J.C."/>
            <person name="Nielsen K.F."/>
            <person name="Lyhne E.K."/>
            <person name="Kogle M.E."/>
            <person name="Kuo A."/>
            <person name="Riley R."/>
            <person name="Clum A."/>
            <person name="Nolan M."/>
            <person name="Lipzen A."/>
            <person name="Salamov A."/>
            <person name="Henrissat B."/>
            <person name="Wiebenga A."/>
            <person name="De vries R.P."/>
            <person name="Grigoriev I.V."/>
            <person name="Mortensen U.H."/>
            <person name="Andersen M.R."/>
            <person name="Baker S.E."/>
        </authorList>
    </citation>
    <scope>NUCLEOTIDE SEQUENCE [LARGE SCALE GENOMIC DNA]</scope>
    <source>
        <strain evidence="1 2">CBS 121593</strain>
    </source>
</reference>
<dbReference type="EMBL" id="KZ824456">
    <property type="protein sequence ID" value="RAK98143.1"/>
    <property type="molecule type" value="Genomic_DNA"/>
</dbReference>
<name>A0A395GVN6_9EURO</name>
<gene>
    <name evidence="1" type="ORF">BO80DRAFT_495798</name>
</gene>
<keyword evidence="2" id="KW-1185">Reference proteome</keyword>
<accession>A0A395GVN6</accession>
<protein>
    <submittedName>
        <fullName evidence="1">Uncharacterized protein</fullName>
    </submittedName>
</protein>
<dbReference type="AlphaFoldDB" id="A0A395GVN6"/>
<organism evidence="1 2">
    <name type="scientific">Aspergillus ibericus CBS 121593</name>
    <dbReference type="NCBI Taxonomy" id="1448316"/>
    <lineage>
        <taxon>Eukaryota</taxon>
        <taxon>Fungi</taxon>
        <taxon>Dikarya</taxon>
        <taxon>Ascomycota</taxon>
        <taxon>Pezizomycotina</taxon>
        <taxon>Eurotiomycetes</taxon>
        <taxon>Eurotiomycetidae</taxon>
        <taxon>Eurotiales</taxon>
        <taxon>Aspergillaceae</taxon>
        <taxon>Aspergillus</taxon>
        <taxon>Aspergillus subgen. Circumdati</taxon>
    </lineage>
</organism>
<evidence type="ECO:0000313" key="2">
    <source>
        <dbReference type="Proteomes" id="UP000249402"/>
    </source>
</evidence>
<proteinExistence type="predicted"/>
<dbReference type="Proteomes" id="UP000249402">
    <property type="component" value="Unassembled WGS sequence"/>
</dbReference>
<evidence type="ECO:0000313" key="1">
    <source>
        <dbReference type="EMBL" id="RAK98143.1"/>
    </source>
</evidence>
<dbReference type="VEuPathDB" id="FungiDB:BO80DRAFT_495798"/>
<dbReference type="RefSeq" id="XP_025572471.1">
    <property type="nucleotide sequence ID" value="XM_025723969.1"/>
</dbReference>
<dbReference type="GeneID" id="37228834"/>
<dbReference type="OrthoDB" id="4380462at2759"/>